<dbReference type="Proteomes" id="UP000095597">
    <property type="component" value="Unassembled WGS sequence"/>
</dbReference>
<dbReference type="EMBL" id="CYXO01000013">
    <property type="protein sequence ID" value="CUN13888.1"/>
    <property type="molecule type" value="Genomic_DNA"/>
</dbReference>
<protein>
    <recommendedName>
        <fullName evidence="1">UPF0597 protein ERS852573_02101</fullName>
    </recommendedName>
</protein>
<evidence type="ECO:0000256" key="1">
    <source>
        <dbReference type="HAMAP-Rule" id="MF_01845"/>
    </source>
</evidence>
<sequence length="429" mass="45784">MLKKEEMITLLKNDVVPALGCTEPVCVALCAANAGKMTENKIRSIEVEVNAGIYKNGMSAGIPDCDYVGLPYAAALGAYLKNPEKGLELLEDITPEILEQMKELCGMAAVSVKIKEQEQGLYVKCKIKTEADMITSVIRGTHTNLVYLEKNGKIIYEKNQENGQASDNALIEALKQMTIAQIRQVADTASEEELHFLMDGVEMNERLAAYSEDKKVGVGIADTLRSEKGSEVLKNDLLTRIMLKVSSAAESRLDGCPLPTMSSSGAGTKGLVVILPVSEAADALEVSMEKKVRALAIAHLVNRYINAYIGKLSPMCSCVMASSTAASVGIAYLLGGSDEQLGYAVRNMSGTVTGMICDGGKVGCAMKVATGSSAALLCALTAVHDAPLRVSDGICAETPEDCIRHMAQIGNQGVAQTDKEIIHIMEQKK</sequence>
<dbReference type="InterPro" id="IPR021144">
    <property type="entry name" value="UPF0597"/>
</dbReference>
<dbReference type="Pfam" id="PF03313">
    <property type="entry name" value="SDH_alpha"/>
    <property type="match status" value="1"/>
</dbReference>
<dbReference type="AlphaFoldDB" id="A0A173UJY9"/>
<dbReference type="GO" id="GO:0019450">
    <property type="term" value="P:L-cysteine catabolic process to pyruvate"/>
    <property type="evidence" value="ECO:0007669"/>
    <property type="project" value="TreeGrafter"/>
</dbReference>
<proteinExistence type="inferred from homology"/>
<dbReference type="PANTHER" id="PTHR30501">
    <property type="entry name" value="UPF0597 PROTEIN YHAM"/>
    <property type="match status" value="1"/>
</dbReference>
<dbReference type="RefSeq" id="WP_055214671.1">
    <property type="nucleotide sequence ID" value="NZ_CYXO01000013.1"/>
</dbReference>
<evidence type="ECO:0000259" key="2">
    <source>
        <dbReference type="Pfam" id="PF03313"/>
    </source>
</evidence>
<gene>
    <name evidence="3" type="ORF">ERS852573_02101</name>
</gene>
<organism evidence="3 4">
    <name type="scientific">Dorea longicatena</name>
    <dbReference type="NCBI Taxonomy" id="88431"/>
    <lineage>
        <taxon>Bacteria</taxon>
        <taxon>Bacillati</taxon>
        <taxon>Bacillota</taxon>
        <taxon>Clostridia</taxon>
        <taxon>Lachnospirales</taxon>
        <taxon>Lachnospiraceae</taxon>
        <taxon>Dorea</taxon>
    </lineage>
</organism>
<accession>A0A173UJY9</accession>
<feature type="domain" description="Serine dehydratase-like alpha subunit" evidence="2">
    <location>
        <begin position="84"/>
        <end position="422"/>
    </location>
</feature>
<evidence type="ECO:0000313" key="3">
    <source>
        <dbReference type="EMBL" id="CUN13888.1"/>
    </source>
</evidence>
<dbReference type="OrthoDB" id="41906at2"/>
<reference evidence="3 4" key="1">
    <citation type="submission" date="2015-09" db="EMBL/GenBank/DDBJ databases">
        <authorList>
            <consortium name="Pathogen Informatics"/>
        </authorList>
    </citation>
    <scope>NUCLEOTIDE SEQUENCE [LARGE SCALE GENOMIC DNA]</scope>
    <source>
        <strain evidence="3 4">2789STDY5834961</strain>
    </source>
</reference>
<dbReference type="PIRSF" id="PIRSF006054">
    <property type="entry name" value="UCP006054"/>
    <property type="match status" value="1"/>
</dbReference>
<dbReference type="InterPro" id="IPR005130">
    <property type="entry name" value="Ser_deHydtase-like_asu"/>
</dbReference>
<evidence type="ECO:0000313" key="4">
    <source>
        <dbReference type="Proteomes" id="UP000095597"/>
    </source>
</evidence>
<name>A0A173UJY9_9FIRM</name>
<dbReference type="HAMAP" id="MF_01845">
    <property type="entry name" value="UPF0597"/>
    <property type="match status" value="1"/>
</dbReference>
<comment type="similarity">
    <text evidence="1">Belongs to the UPF0597 family.</text>
</comment>
<dbReference type="GO" id="GO:0080146">
    <property type="term" value="F:L-cysteine desulfhydrase activity"/>
    <property type="evidence" value="ECO:0007669"/>
    <property type="project" value="TreeGrafter"/>
</dbReference>
<dbReference type="PANTHER" id="PTHR30501:SF2">
    <property type="entry name" value="UPF0597 PROTEIN YHAM"/>
    <property type="match status" value="1"/>
</dbReference>